<evidence type="ECO:0000313" key="2">
    <source>
        <dbReference type="EMBL" id="WAR19085.1"/>
    </source>
</evidence>
<dbReference type="Proteomes" id="UP001164746">
    <property type="component" value="Chromosome 11"/>
</dbReference>
<feature type="non-terminal residue" evidence="2">
    <location>
        <position position="66"/>
    </location>
</feature>
<name>A0ABY7FA85_MYAAR</name>
<dbReference type="EMBL" id="CP111022">
    <property type="protein sequence ID" value="WAR19085.1"/>
    <property type="molecule type" value="Genomic_DNA"/>
</dbReference>
<evidence type="ECO:0000313" key="3">
    <source>
        <dbReference type="Proteomes" id="UP001164746"/>
    </source>
</evidence>
<reference evidence="2" key="1">
    <citation type="submission" date="2022-11" db="EMBL/GenBank/DDBJ databases">
        <title>Centuries of genome instability and evolution in soft-shell clam transmissible cancer (bioRxiv).</title>
        <authorList>
            <person name="Hart S.F.M."/>
            <person name="Yonemitsu M.A."/>
            <person name="Giersch R.M."/>
            <person name="Beal B.F."/>
            <person name="Arriagada G."/>
            <person name="Davis B.W."/>
            <person name="Ostrander E.A."/>
            <person name="Goff S.P."/>
            <person name="Metzger M.J."/>
        </authorList>
    </citation>
    <scope>NUCLEOTIDE SEQUENCE</scope>
    <source>
        <strain evidence="2">MELC-2E11</strain>
        <tissue evidence="2">Siphon/mantle</tissue>
    </source>
</reference>
<sequence length="66" mass="7907">MTVCEDCNHDDRHRAMCKRALKPPYQCRVHGHFREYTDLLGHHKNWCLLWVTMAIIPLTILLYTLK</sequence>
<evidence type="ECO:0000256" key="1">
    <source>
        <dbReference type="SAM" id="Phobius"/>
    </source>
</evidence>
<keyword evidence="1" id="KW-0472">Membrane</keyword>
<organism evidence="2 3">
    <name type="scientific">Mya arenaria</name>
    <name type="common">Soft-shell clam</name>
    <dbReference type="NCBI Taxonomy" id="6604"/>
    <lineage>
        <taxon>Eukaryota</taxon>
        <taxon>Metazoa</taxon>
        <taxon>Spiralia</taxon>
        <taxon>Lophotrochozoa</taxon>
        <taxon>Mollusca</taxon>
        <taxon>Bivalvia</taxon>
        <taxon>Autobranchia</taxon>
        <taxon>Heteroconchia</taxon>
        <taxon>Euheterodonta</taxon>
        <taxon>Imparidentia</taxon>
        <taxon>Neoheterodontei</taxon>
        <taxon>Myida</taxon>
        <taxon>Myoidea</taxon>
        <taxon>Myidae</taxon>
        <taxon>Mya</taxon>
    </lineage>
</organism>
<gene>
    <name evidence="2" type="ORF">MAR_000923</name>
</gene>
<proteinExistence type="predicted"/>
<keyword evidence="1" id="KW-0812">Transmembrane</keyword>
<keyword evidence="1" id="KW-1133">Transmembrane helix</keyword>
<keyword evidence="3" id="KW-1185">Reference proteome</keyword>
<protein>
    <submittedName>
        <fullName evidence="2">Uncharacterized protein</fullName>
    </submittedName>
</protein>
<feature type="transmembrane region" description="Helical" evidence="1">
    <location>
        <begin position="48"/>
        <end position="65"/>
    </location>
</feature>
<accession>A0ABY7FA85</accession>